<evidence type="ECO:0000313" key="10">
    <source>
        <dbReference type="EMBL" id="CCI55329.1"/>
    </source>
</evidence>
<feature type="compositionally biased region" description="Basic and acidic residues" evidence="6">
    <location>
        <begin position="11"/>
        <end position="20"/>
    </location>
</feature>
<dbReference type="EMBL" id="FO203437">
    <property type="protein sequence ID" value="CCI55329.1"/>
    <property type="molecule type" value="Genomic_DNA"/>
</dbReference>
<evidence type="ECO:0000256" key="2">
    <source>
        <dbReference type="ARBA" id="ARBA00023015"/>
    </source>
</evidence>
<evidence type="ECO:0000256" key="6">
    <source>
        <dbReference type="SAM" id="MobiDB-lite"/>
    </source>
</evidence>
<comment type="subcellular location">
    <subcellularLocation>
        <location evidence="1">Nucleus</location>
    </subcellularLocation>
</comment>
<dbReference type="GO" id="GO:0005634">
    <property type="term" value="C:nucleus"/>
    <property type="evidence" value="ECO:0007669"/>
    <property type="project" value="UniProtKB-SubCell"/>
</dbReference>
<dbReference type="PROSITE" id="PS50090">
    <property type="entry name" value="MYB_LIKE"/>
    <property type="match status" value="1"/>
</dbReference>
<dbReference type="FunFam" id="1.10.10.60:FF:000023">
    <property type="entry name" value="protein REVEILLE 6 isoform X1"/>
    <property type="match status" value="1"/>
</dbReference>
<dbReference type="InterPro" id="IPR006447">
    <property type="entry name" value="Myb_dom_plants"/>
</dbReference>
<name>L0P1M2_PHYED</name>
<keyword evidence="4" id="KW-0804">Transcription</keyword>
<dbReference type="SMART" id="SM00717">
    <property type="entry name" value="SANT"/>
    <property type="match status" value="1"/>
</dbReference>
<gene>
    <name evidence="10" type="primary">PH01B001I13.25</name>
</gene>
<dbReference type="AlphaFoldDB" id="L0P1M2"/>
<reference evidence="10" key="1">
    <citation type="submission" date="2012-05" db="EMBL/GenBank/DDBJ databases">
        <authorList>
            <person name="Han B."/>
            <person name="Lu Y."/>
            <person name="Feng Q."/>
            <person name="Zhao Q."/>
            <person name="Lu T.T."/>
            <person name="Li Y."/>
            <person name="Liu K.Y."/>
            <person name="Huang X.H."/>
            <person name="Fan D.L."/>
            <person name="Weng Q.J."/>
            <person name="Zhang L."/>
            <person name="Lu Y.Q."/>
            <person name="Guo Y.L."/>
            <person name="Li W.J."/>
            <person name="Zhou C.C."/>
            <person name="Lu H.Y."/>
            <person name="Huang T."/>
            <person name="Zhu C.R."/>
            <person name="Zhao Y."/>
            <person name="Hu T."/>
            <person name="Yao N."/>
        </authorList>
    </citation>
    <scope>NUCLEOTIDE SEQUENCE</scope>
</reference>
<evidence type="ECO:0000259" key="8">
    <source>
        <dbReference type="PROSITE" id="PS51293"/>
    </source>
</evidence>
<dbReference type="PANTHER" id="PTHR12802">
    <property type="entry name" value="SWI/SNF COMPLEX-RELATED"/>
    <property type="match status" value="1"/>
</dbReference>
<dbReference type="InterPro" id="IPR017884">
    <property type="entry name" value="SANT_dom"/>
</dbReference>
<dbReference type="PANTHER" id="PTHR12802:SF171">
    <property type="entry name" value="OS04G0583900 PROTEIN"/>
    <property type="match status" value="1"/>
</dbReference>
<keyword evidence="2" id="KW-0805">Transcription regulation</keyword>
<dbReference type="SUPFAM" id="SSF46689">
    <property type="entry name" value="Homeodomain-like"/>
    <property type="match status" value="1"/>
</dbReference>
<dbReference type="PROSITE" id="PS51293">
    <property type="entry name" value="SANT"/>
    <property type="match status" value="1"/>
</dbReference>
<dbReference type="Gene3D" id="1.10.10.60">
    <property type="entry name" value="Homeodomain-like"/>
    <property type="match status" value="1"/>
</dbReference>
<feature type="region of interest" description="Disordered" evidence="6">
    <location>
        <begin position="187"/>
        <end position="206"/>
    </location>
</feature>
<keyword evidence="5" id="KW-0539">Nucleus</keyword>
<dbReference type="InterPro" id="IPR001005">
    <property type="entry name" value="SANT/Myb"/>
</dbReference>
<protein>
    <submittedName>
        <fullName evidence="10">PH01B001I13.25 protein</fullName>
    </submittedName>
</protein>
<evidence type="ECO:0000256" key="1">
    <source>
        <dbReference type="ARBA" id="ARBA00004123"/>
    </source>
</evidence>
<feature type="compositionally biased region" description="Basic residues" evidence="6">
    <location>
        <begin position="131"/>
        <end position="141"/>
    </location>
</feature>
<feature type="region of interest" description="Disordered" evidence="6">
    <location>
        <begin position="109"/>
        <end position="148"/>
    </location>
</feature>
<feature type="compositionally biased region" description="Polar residues" evidence="6">
    <location>
        <begin position="187"/>
        <end position="202"/>
    </location>
</feature>
<dbReference type="GO" id="GO:0010468">
    <property type="term" value="P:regulation of gene expression"/>
    <property type="evidence" value="ECO:0007669"/>
    <property type="project" value="UniProtKB-ARBA"/>
</dbReference>
<feature type="domain" description="Myb-like" evidence="7">
    <location>
        <begin position="54"/>
        <end position="104"/>
    </location>
</feature>
<evidence type="ECO:0000256" key="3">
    <source>
        <dbReference type="ARBA" id="ARBA00023125"/>
    </source>
</evidence>
<dbReference type="GO" id="GO:0003677">
    <property type="term" value="F:DNA binding"/>
    <property type="evidence" value="ECO:0007669"/>
    <property type="project" value="UniProtKB-KW"/>
</dbReference>
<evidence type="ECO:0000256" key="4">
    <source>
        <dbReference type="ARBA" id="ARBA00023163"/>
    </source>
</evidence>
<feature type="domain" description="SANT" evidence="8">
    <location>
        <begin position="57"/>
        <end position="108"/>
    </location>
</feature>
<feature type="compositionally biased region" description="Polar residues" evidence="6">
    <location>
        <begin position="377"/>
        <end position="398"/>
    </location>
</feature>
<dbReference type="PROSITE" id="PS51294">
    <property type="entry name" value="HTH_MYB"/>
    <property type="match status" value="1"/>
</dbReference>
<feature type="domain" description="HTH myb-type" evidence="9">
    <location>
        <begin position="54"/>
        <end position="108"/>
    </location>
</feature>
<dbReference type="InterPro" id="IPR017930">
    <property type="entry name" value="Myb_dom"/>
</dbReference>
<feature type="region of interest" description="Disordered" evidence="6">
    <location>
        <begin position="1"/>
        <end position="20"/>
    </location>
</feature>
<dbReference type="NCBIfam" id="TIGR01557">
    <property type="entry name" value="myb_SHAQKYF"/>
    <property type="match status" value="1"/>
</dbReference>
<organism evidence="10">
    <name type="scientific">Phyllostachys edulis</name>
    <name type="common">Tortoise shell bamboo</name>
    <name type="synonym">Bambusa edulis</name>
    <dbReference type="NCBI Taxonomy" id="38705"/>
    <lineage>
        <taxon>Eukaryota</taxon>
        <taxon>Viridiplantae</taxon>
        <taxon>Streptophyta</taxon>
        <taxon>Embryophyta</taxon>
        <taxon>Tracheophyta</taxon>
        <taxon>Spermatophyta</taxon>
        <taxon>Magnoliopsida</taxon>
        <taxon>Liliopsida</taxon>
        <taxon>Poales</taxon>
        <taxon>Poaceae</taxon>
        <taxon>BOP clade</taxon>
        <taxon>Bambusoideae</taxon>
        <taxon>Arundinarodae</taxon>
        <taxon>Arundinarieae</taxon>
        <taxon>Arundinariinae</taxon>
        <taxon>Phyllostachys</taxon>
    </lineage>
</organism>
<evidence type="ECO:0000256" key="5">
    <source>
        <dbReference type="ARBA" id="ARBA00023242"/>
    </source>
</evidence>
<proteinExistence type="predicted"/>
<accession>L0P1M2</accession>
<evidence type="ECO:0000259" key="7">
    <source>
        <dbReference type="PROSITE" id="PS50090"/>
    </source>
</evidence>
<dbReference type="InterPro" id="IPR009057">
    <property type="entry name" value="Homeodomain-like_sf"/>
</dbReference>
<keyword evidence="3" id="KW-0238">DNA-binding</keyword>
<feature type="region of interest" description="Disordered" evidence="6">
    <location>
        <begin position="377"/>
        <end position="409"/>
    </location>
</feature>
<sequence>MAPFQEIEASDDQRPVADHVGHQNLMENLGNPLNSSDMDMLAEARVPKARKPYTITKQREKWTEDEHKLFLEALQLHGRAWRRIQEHIGTKTAVQIRSHAQKFFSKVIRESSGDNSNSSGVAPPIQIPPPRPKRKPVHPYPRKLGNAPGKLVPVLRQLEKPQLQIQTLCEQEKGSPTSVLTTTQKGYETLGSDSGESPASTIDNEERCPTSSVATAELAVQVPPTDVKEAKGNTTSKEAVRNRSEASVLRLFGKRVVVNDLHQKANRSAGNLQNAADMELDASVETPTSGTGKFASHGAAEANTWTPWLIDTRQFLYYLPQGEVFSMHSALPCFSYNNGSVPCPPLLNPKAVAQNQQHQHQPSQAVNYKFMQREGSWTESNTASSSVPETATQNSDSAESCRKANGSEDEMVPVPGLRKCVSPASICQRGFVPYKRCAAESEVLQSQMTRTDVLREGRSAVTDERQIETTLVFHNWKSSCGPCLPMYSSNLWGSDLFIFRMTSYSFLEFYKSGYQRRIPIGTWTGIYNQVYEH</sequence>
<evidence type="ECO:0000259" key="9">
    <source>
        <dbReference type="PROSITE" id="PS51294"/>
    </source>
</evidence>
<dbReference type="CDD" id="cd00167">
    <property type="entry name" value="SANT"/>
    <property type="match status" value="1"/>
</dbReference>
<dbReference type="Pfam" id="PF00249">
    <property type="entry name" value="Myb_DNA-binding"/>
    <property type="match status" value="1"/>
</dbReference>